<feature type="transmembrane region" description="Helical" evidence="2">
    <location>
        <begin position="279"/>
        <end position="299"/>
    </location>
</feature>
<feature type="region of interest" description="Disordered" evidence="1">
    <location>
        <begin position="328"/>
        <end position="352"/>
    </location>
</feature>
<evidence type="ECO:0000313" key="3">
    <source>
        <dbReference type="EMBL" id="ORZ33153.1"/>
    </source>
</evidence>
<keyword evidence="2" id="KW-0812">Transmembrane</keyword>
<evidence type="ECO:0000256" key="2">
    <source>
        <dbReference type="SAM" id="Phobius"/>
    </source>
</evidence>
<evidence type="ECO:0000256" key="1">
    <source>
        <dbReference type="SAM" id="MobiDB-lite"/>
    </source>
</evidence>
<evidence type="ECO:0008006" key="5">
    <source>
        <dbReference type="Google" id="ProtNLM"/>
    </source>
</evidence>
<dbReference type="EMBL" id="MCFL01000038">
    <property type="protein sequence ID" value="ORZ33153.1"/>
    <property type="molecule type" value="Genomic_DNA"/>
</dbReference>
<name>A0A1Y2HHI1_9FUNG</name>
<keyword evidence="2" id="KW-1133">Transmembrane helix</keyword>
<protein>
    <recommendedName>
        <fullName evidence="5">DUF4436 domain-containing protein</fullName>
    </recommendedName>
</protein>
<reference evidence="3 4" key="1">
    <citation type="submission" date="2016-07" db="EMBL/GenBank/DDBJ databases">
        <title>Pervasive Adenine N6-methylation of Active Genes in Fungi.</title>
        <authorList>
            <consortium name="DOE Joint Genome Institute"/>
            <person name="Mondo S.J."/>
            <person name="Dannebaum R.O."/>
            <person name="Kuo R.C."/>
            <person name="Labutti K."/>
            <person name="Haridas S."/>
            <person name="Kuo A."/>
            <person name="Salamov A."/>
            <person name="Ahrendt S.R."/>
            <person name="Lipzen A."/>
            <person name="Sullivan W."/>
            <person name="Andreopoulos W.B."/>
            <person name="Clum A."/>
            <person name="Lindquist E."/>
            <person name="Daum C."/>
            <person name="Ramamoorthy G.K."/>
            <person name="Gryganskyi A."/>
            <person name="Culley D."/>
            <person name="Magnuson J.K."/>
            <person name="James T.Y."/>
            <person name="O'Malley M.A."/>
            <person name="Stajich J.E."/>
            <person name="Spatafora J.W."/>
            <person name="Visel A."/>
            <person name="Grigoriev I.V."/>
        </authorList>
    </citation>
    <scope>NUCLEOTIDE SEQUENCE [LARGE SCALE GENOMIC DNA]</scope>
    <source>
        <strain evidence="3 4">PL171</strain>
    </source>
</reference>
<keyword evidence="4" id="KW-1185">Reference proteome</keyword>
<dbReference type="AlphaFoldDB" id="A0A1Y2HHI1"/>
<evidence type="ECO:0000313" key="4">
    <source>
        <dbReference type="Proteomes" id="UP000193411"/>
    </source>
</evidence>
<comment type="caution">
    <text evidence="3">The sequence shown here is derived from an EMBL/GenBank/DDBJ whole genome shotgun (WGS) entry which is preliminary data.</text>
</comment>
<proteinExistence type="predicted"/>
<dbReference type="Proteomes" id="UP000193411">
    <property type="component" value="Unassembled WGS sequence"/>
</dbReference>
<dbReference type="OrthoDB" id="5571432at2759"/>
<dbReference type="InterPro" id="IPR027948">
    <property type="entry name" value="DUF4436"/>
</dbReference>
<feature type="transmembrane region" description="Helical" evidence="2">
    <location>
        <begin position="212"/>
        <end position="238"/>
    </location>
</feature>
<organism evidence="3 4">
    <name type="scientific">Catenaria anguillulae PL171</name>
    <dbReference type="NCBI Taxonomy" id="765915"/>
    <lineage>
        <taxon>Eukaryota</taxon>
        <taxon>Fungi</taxon>
        <taxon>Fungi incertae sedis</taxon>
        <taxon>Blastocladiomycota</taxon>
        <taxon>Blastocladiomycetes</taxon>
        <taxon>Blastocladiales</taxon>
        <taxon>Catenariaceae</taxon>
        <taxon>Catenaria</taxon>
    </lineage>
</organism>
<accession>A0A1Y2HHI1</accession>
<feature type="transmembrane region" description="Helical" evidence="2">
    <location>
        <begin position="6"/>
        <end position="26"/>
    </location>
</feature>
<dbReference type="Pfam" id="PF14494">
    <property type="entry name" value="DUF4436"/>
    <property type="match status" value="1"/>
</dbReference>
<gene>
    <name evidence="3" type="ORF">BCR44DRAFT_25200</name>
</gene>
<sequence>MGTVALRLFFAILCAGLVVLPFFLLYGREVRNVAESDQLLRFMPPQQAVNTGYISFRIKLLSIDLTQGRSDMMIYNIRPFGRFAAAPGSMFLSRDTILFVNGNQIRLPADIPPGEQRITVQHAGGNVNHYPFDKHTLRLGFYAMTADELQASVRAAASGTNLGRSPFVPLGWTIASRSALSMSIENEGTPQLADLGVNDVTLAIRRHGAHRWFAMTIVGLMWAMSLVALANTVVVVFYRLDVNPTLFAVNALLLAALPIIRNSMPRVPAYGTLTDTLGLYWNITLVSLSMIMLSLFSFLKHRTEDRHRRARQARAAAIEAHNMQRKLRAEQKNQDPTAAQAAPQLPMIPHRV</sequence>
<keyword evidence="2" id="KW-0472">Membrane</keyword>